<sequence>MTQNDLINKDDTLDGAKRKHDLIVVASLLEKLPNLGGLTRTCEVFGASAMTIHDLRMIENFEYQTLAVTAQYWLPIVQVERWNLIQYLKEMRSKHYQIIGLEQTTNSLPLNEFVFHPDKKTILIIGKERSGIPPEIINFVDICVEIPQFGVIRSLNAHVSASITIWEYVKQMNKNVQKS</sequence>
<dbReference type="Pfam" id="PF00588">
    <property type="entry name" value="SpoU_methylase"/>
    <property type="match status" value="1"/>
</dbReference>
<feature type="domain" description="tRNA/rRNA methyltransferase SpoU type" evidence="3">
    <location>
        <begin position="22"/>
        <end position="165"/>
    </location>
</feature>
<accession>X6NWM5</accession>
<dbReference type="InterPro" id="IPR045330">
    <property type="entry name" value="TRM3/TARBP1"/>
</dbReference>
<dbReference type="EMBL" id="ASPP01005575">
    <property type="protein sequence ID" value="ETO30283.1"/>
    <property type="molecule type" value="Genomic_DNA"/>
</dbReference>
<protein>
    <recommendedName>
        <fullName evidence="3">tRNA/rRNA methyltransferase SpoU type domain-containing protein</fullName>
    </recommendedName>
</protein>
<dbReference type="GO" id="GO:0003723">
    <property type="term" value="F:RNA binding"/>
    <property type="evidence" value="ECO:0007669"/>
    <property type="project" value="InterPro"/>
</dbReference>
<name>X6NWM5_RETFI</name>
<keyword evidence="2" id="KW-0808">Transferase</keyword>
<dbReference type="CDD" id="cd18091">
    <property type="entry name" value="SpoU-like_TRM3-like"/>
    <property type="match status" value="1"/>
</dbReference>
<dbReference type="InterPro" id="IPR029026">
    <property type="entry name" value="tRNA_m1G_MTases_N"/>
</dbReference>
<dbReference type="GO" id="GO:0016423">
    <property type="term" value="F:tRNA (guanine) methyltransferase activity"/>
    <property type="evidence" value="ECO:0007669"/>
    <property type="project" value="InterPro"/>
</dbReference>
<dbReference type="AlphaFoldDB" id="X6NWM5"/>
<dbReference type="OMA" id="QTARSQC"/>
<evidence type="ECO:0000256" key="2">
    <source>
        <dbReference type="ARBA" id="ARBA00022679"/>
    </source>
</evidence>
<keyword evidence="1" id="KW-0489">Methyltransferase</keyword>
<dbReference type="PANTHER" id="PTHR12029:SF11">
    <property type="entry name" value="METHYLTRANSFERASE TARBP1-RELATED"/>
    <property type="match status" value="1"/>
</dbReference>
<evidence type="ECO:0000313" key="4">
    <source>
        <dbReference type="EMBL" id="ETO30283.1"/>
    </source>
</evidence>
<comment type="caution">
    <text evidence="4">The sequence shown here is derived from an EMBL/GenBank/DDBJ whole genome shotgun (WGS) entry which is preliminary data.</text>
</comment>
<organism evidence="4 5">
    <name type="scientific">Reticulomyxa filosa</name>
    <dbReference type="NCBI Taxonomy" id="46433"/>
    <lineage>
        <taxon>Eukaryota</taxon>
        <taxon>Sar</taxon>
        <taxon>Rhizaria</taxon>
        <taxon>Retaria</taxon>
        <taxon>Foraminifera</taxon>
        <taxon>Monothalamids</taxon>
        <taxon>Reticulomyxidae</taxon>
        <taxon>Reticulomyxa</taxon>
    </lineage>
</organism>
<dbReference type="InterPro" id="IPR001537">
    <property type="entry name" value="SpoU_MeTrfase"/>
</dbReference>
<keyword evidence="5" id="KW-1185">Reference proteome</keyword>
<evidence type="ECO:0000259" key="3">
    <source>
        <dbReference type="Pfam" id="PF00588"/>
    </source>
</evidence>
<proteinExistence type="predicted"/>
<dbReference type="PANTHER" id="PTHR12029">
    <property type="entry name" value="RNA METHYLTRANSFERASE"/>
    <property type="match status" value="1"/>
</dbReference>
<dbReference type="GO" id="GO:0030488">
    <property type="term" value="P:tRNA methylation"/>
    <property type="evidence" value="ECO:0007669"/>
    <property type="project" value="InterPro"/>
</dbReference>
<dbReference type="InterPro" id="IPR029028">
    <property type="entry name" value="Alpha/beta_knot_MTases"/>
</dbReference>
<dbReference type="Gene3D" id="3.40.1280.10">
    <property type="match status" value="1"/>
</dbReference>
<dbReference type="SUPFAM" id="SSF75217">
    <property type="entry name" value="alpha/beta knot"/>
    <property type="match status" value="1"/>
</dbReference>
<gene>
    <name evidence="4" type="ORF">RFI_06838</name>
</gene>
<reference evidence="4 5" key="1">
    <citation type="journal article" date="2013" name="Curr. Biol.">
        <title>The Genome of the Foraminiferan Reticulomyxa filosa.</title>
        <authorList>
            <person name="Glockner G."/>
            <person name="Hulsmann N."/>
            <person name="Schleicher M."/>
            <person name="Noegel A.A."/>
            <person name="Eichinger L."/>
            <person name="Gallinger C."/>
            <person name="Pawlowski J."/>
            <person name="Sierra R."/>
            <person name="Euteneuer U."/>
            <person name="Pillet L."/>
            <person name="Moustafa A."/>
            <person name="Platzer M."/>
            <person name="Groth M."/>
            <person name="Szafranski K."/>
            <person name="Schliwa M."/>
        </authorList>
    </citation>
    <scope>NUCLEOTIDE SEQUENCE [LARGE SCALE GENOMIC DNA]</scope>
</reference>
<dbReference type="InterPro" id="IPR044748">
    <property type="entry name" value="Trm3/TARBP1_C"/>
</dbReference>
<evidence type="ECO:0000256" key="1">
    <source>
        <dbReference type="ARBA" id="ARBA00022603"/>
    </source>
</evidence>
<dbReference type="OrthoDB" id="241340at2759"/>
<dbReference type="Proteomes" id="UP000023152">
    <property type="component" value="Unassembled WGS sequence"/>
</dbReference>
<evidence type="ECO:0000313" key="5">
    <source>
        <dbReference type="Proteomes" id="UP000023152"/>
    </source>
</evidence>